<protein>
    <submittedName>
        <fullName evidence="2">Uncharacterized protein</fullName>
    </submittedName>
</protein>
<evidence type="ECO:0000313" key="2">
    <source>
        <dbReference type="EnsemblPlants" id="ORGLA06G0125700.1"/>
    </source>
</evidence>
<dbReference type="OMA" id="PQLWWIR"/>
<sequence>MATPWGGTGGDMSGFRRQQQARAGATLRSSAMMDPVAGTSLMADTTEGTLVTVGPMLGPQLWWIRQRRPWRHVDPVAGRHLVLGGKSVSV</sequence>
<dbReference type="EnsemblPlants" id="ORGLA06G0125700.1">
    <property type="protein sequence ID" value="ORGLA06G0125700.1"/>
    <property type="gene ID" value="ORGLA06G0125700"/>
</dbReference>
<accession>I1Q294</accession>
<dbReference type="Gramene" id="ORGLA06G0125700.1">
    <property type="protein sequence ID" value="ORGLA06G0125700.1"/>
    <property type="gene ID" value="ORGLA06G0125700"/>
</dbReference>
<reference evidence="2 3" key="2">
    <citation type="submission" date="2018-04" db="EMBL/GenBank/DDBJ databases">
        <title>OglaRS2 (Oryza glaberrima Reference Sequence Version 2).</title>
        <authorList>
            <person name="Zhang J."/>
            <person name="Kudrna D."/>
            <person name="Lee S."/>
            <person name="Talag J."/>
            <person name="Rajasekar S."/>
            <person name="Wing R.A."/>
        </authorList>
    </citation>
    <scope>NUCLEOTIDE SEQUENCE [LARGE SCALE GENOMIC DNA]</scope>
    <source>
        <strain evidence="2 3">cv. IRGC 96717</strain>
    </source>
</reference>
<dbReference type="AlphaFoldDB" id="I1Q294"/>
<dbReference type="HOGENOM" id="CLU_2561954_0_0_1"/>
<keyword evidence="3" id="KW-1185">Reference proteome</keyword>
<dbReference type="Proteomes" id="UP000007306">
    <property type="component" value="Chromosome 6"/>
</dbReference>
<proteinExistence type="predicted"/>
<reference evidence="2" key="1">
    <citation type="submission" date="2015-06" db="UniProtKB">
        <authorList>
            <consortium name="EnsemblPlants"/>
        </authorList>
    </citation>
    <scope>IDENTIFICATION</scope>
</reference>
<organism evidence="2 3">
    <name type="scientific">Oryza glaberrima</name>
    <name type="common">African rice</name>
    <dbReference type="NCBI Taxonomy" id="4538"/>
    <lineage>
        <taxon>Eukaryota</taxon>
        <taxon>Viridiplantae</taxon>
        <taxon>Streptophyta</taxon>
        <taxon>Embryophyta</taxon>
        <taxon>Tracheophyta</taxon>
        <taxon>Spermatophyta</taxon>
        <taxon>Magnoliopsida</taxon>
        <taxon>Liliopsida</taxon>
        <taxon>Poales</taxon>
        <taxon>Poaceae</taxon>
        <taxon>BOP clade</taxon>
        <taxon>Oryzoideae</taxon>
        <taxon>Oryzeae</taxon>
        <taxon>Oryzinae</taxon>
        <taxon>Oryza</taxon>
    </lineage>
</organism>
<evidence type="ECO:0000256" key="1">
    <source>
        <dbReference type="SAM" id="MobiDB-lite"/>
    </source>
</evidence>
<evidence type="ECO:0000313" key="3">
    <source>
        <dbReference type="Proteomes" id="UP000007306"/>
    </source>
</evidence>
<name>I1Q294_ORYGL</name>
<feature type="region of interest" description="Disordered" evidence="1">
    <location>
        <begin position="1"/>
        <end position="30"/>
    </location>
</feature>
<feature type="compositionally biased region" description="Gly residues" evidence="1">
    <location>
        <begin position="1"/>
        <end position="12"/>
    </location>
</feature>